<keyword evidence="2" id="KW-1185">Reference proteome</keyword>
<reference evidence="1 2" key="1">
    <citation type="submission" date="2019-03" db="EMBL/GenBank/DDBJ databases">
        <title>Genomic Encyclopedia of Archaeal and Bacterial Type Strains, Phase II (KMG-II): from individual species to whole genera.</title>
        <authorList>
            <person name="Goeker M."/>
        </authorList>
    </citation>
    <scope>NUCLEOTIDE SEQUENCE [LARGE SCALE GENOMIC DNA]</scope>
    <source>
        <strain evidence="1 2">DSM 26433</strain>
    </source>
</reference>
<dbReference type="OrthoDB" id="7778116at2"/>
<name>A0A4R1NLB4_9RHOB</name>
<gene>
    <name evidence="1" type="ORF">BXY66_1190</name>
</gene>
<dbReference type="Proteomes" id="UP000295673">
    <property type="component" value="Unassembled WGS sequence"/>
</dbReference>
<protein>
    <submittedName>
        <fullName evidence="1">Uncharacterized protein</fullName>
    </submittedName>
</protein>
<organism evidence="1 2">
    <name type="scientific">Shimia isoporae</name>
    <dbReference type="NCBI Taxonomy" id="647720"/>
    <lineage>
        <taxon>Bacteria</taxon>
        <taxon>Pseudomonadati</taxon>
        <taxon>Pseudomonadota</taxon>
        <taxon>Alphaproteobacteria</taxon>
        <taxon>Rhodobacterales</taxon>
        <taxon>Roseobacteraceae</taxon>
    </lineage>
</organism>
<proteinExistence type="predicted"/>
<accession>A0A4R1NLB4</accession>
<evidence type="ECO:0000313" key="1">
    <source>
        <dbReference type="EMBL" id="TCL09146.1"/>
    </source>
</evidence>
<dbReference type="AlphaFoldDB" id="A0A4R1NLB4"/>
<evidence type="ECO:0000313" key="2">
    <source>
        <dbReference type="Proteomes" id="UP000295673"/>
    </source>
</evidence>
<dbReference type="RefSeq" id="WP_132859208.1">
    <property type="nucleotide sequence ID" value="NZ_SMGR01000001.1"/>
</dbReference>
<sequence length="88" mass="9852">MEGQALKDGKDRVRDLLIKPLLELGMVRKRNVSESKHQAFLDGPMARLAYMKADRLEALRETVANCATGAHKNCWSSEVSIANWARAL</sequence>
<comment type="caution">
    <text evidence="1">The sequence shown here is derived from an EMBL/GenBank/DDBJ whole genome shotgun (WGS) entry which is preliminary data.</text>
</comment>
<dbReference type="EMBL" id="SMGR01000001">
    <property type="protein sequence ID" value="TCL09146.1"/>
    <property type="molecule type" value="Genomic_DNA"/>
</dbReference>